<dbReference type="Proteomes" id="UP000184498">
    <property type="component" value="Unassembled WGS sequence"/>
</dbReference>
<evidence type="ECO:0000313" key="1">
    <source>
        <dbReference type="EMBL" id="SHK43959.1"/>
    </source>
</evidence>
<dbReference type="RefSeq" id="WP_072998304.1">
    <property type="nucleotide sequence ID" value="NZ_FRAM01000002.1"/>
</dbReference>
<dbReference type="AlphaFoldDB" id="A0A1M6SH21"/>
<protein>
    <recommendedName>
        <fullName evidence="3">DUF4595 domain-containing protein</fullName>
    </recommendedName>
</protein>
<dbReference type="PROSITE" id="PS51257">
    <property type="entry name" value="PROKAR_LIPOPROTEIN"/>
    <property type="match status" value="1"/>
</dbReference>
<evidence type="ECO:0008006" key="3">
    <source>
        <dbReference type="Google" id="ProtNLM"/>
    </source>
</evidence>
<proteinExistence type="predicted"/>
<evidence type="ECO:0000313" key="2">
    <source>
        <dbReference type="Proteomes" id="UP000184498"/>
    </source>
</evidence>
<organism evidence="1 2">
    <name type="scientific">Epilithonimonas mollis</name>
    <dbReference type="NCBI Taxonomy" id="216903"/>
    <lineage>
        <taxon>Bacteria</taxon>
        <taxon>Pseudomonadati</taxon>
        <taxon>Bacteroidota</taxon>
        <taxon>Flavobacteriia</taxon>
        <taxon>Flavobacteriales</taxon>
        <taxon>Weeksellaceae</taxon>
        <taxon>Chryseobacterium group</taxon>
        <taxon>Epilithonimonas</taxon>
    </lineage>
</organism>
<dbReference type="STRING" id="216903.SAMN05444371_2456"/>
<reference evidence="2" key="1">
    <citation type="submission" date="2016-11" db="EMBL/GenBank/DDBJ databases">
        <authorList>
            <person name="Varghese N."/>
            <person name="Submissions S."/>
        </authorList>
    </citation>
    <scope>NUCLEOTIDE SEQUENCE [LARGE SCALE GENOMIC DNA]</scope>
    <source>
        <strain evidence="2">DSM 18016</strain>
    </source>
</reference>
<gene>
    <name evidence="1" type="ORF">SAMN05444371_2456</name>
</gene>
<accession>A0A1M6SH21</accession>
<keyword evidence="2" id="KW-1185">Reference proteome</keyword>
<name>A0A1M6SH21_9FLAO</name>
<dbReference type="OrthoDB" id="1273664at2"/>
<sequence length="267" mass="30017">MKNHVFLSLLAGSIIFSSCSNDDETEDITSDKKLLLSKITTTYYDNPSNPEIVISTLTYNDKNQVTGSESDGSSAVFEYDSNGKPTKTNYYKPDKTLEYSSLYTYNGEQLTSIKAVYSNPLFNRSVSYSYDSNGRVTKSSFCESENCSNPSRNTYLYNGDNVSVETVVMTGTISYTYKTESSYDDKPNPYTNINKYLKIMMGGADVLSKNNYISGKISYKNADGTWSQSQSVIYTIQYNDANYPIQIIGKESNGNISVKYNYEYIIK</sequence>
<dbReference type="EMBL" id="FRAM01000002">
    <property type="protein sequence ID" value="SHK43959.1"/>
    <property type="molecule type" value="Genomic_DNA"/>
</dbReference>